<evidence type="ECO:0000256" key="7">
    <source>
        <dbReference type="ARBA" id="ARBA00022989"/>
    </source>
</evidence>
<evidence type="ECO:0000256" key="2">
    <source>
        <dbReference type="ARBA" id="ARBA00004586"/>
    </source>
</evidence>
<evidence type="ECO:0000256" key="8">
    <source>
        <dbReference type="ARBA" id="ARBA00023136"/>
    </source>
</evidence>
<sequence>MHLSLRPTPGITLLWPLAIIVYSLAAYFNMGYYHPDEHYQIIEFAGLKLGWNRPQDLAWEYDLAIRPTIQPWLCFVYFKLMLLIGIKDPYQLAFSLRLLTAACSLFVTGFFAKRTYAYFQFGHVSKTLYYYGCYFLWFIPMVSVRFSSETWSGLLFTLALALTLDDKATRGRYLAIGALLGACFLFRFQCGILAASLTMWMLIAKREAPSQILLLIAAIVVLVLAGVFLDYLFYHKLTLTFINYFQANIIEDTASKYGVASWSTLVSYILLHTIAPFGILIFASLLWLMVTQPKNPIPWCVAPFILIHAIIPHKEIRFLFPLVWIAPCMIFLMIEDLYSLYIKSYAKQYRLVINCTLVFLALTNVAAMAFSILKPAGTGQKYLTTYIDASVKKKPVVMYFSPGANPYQPWSFLPEHFYANKNVVCKSIEDISQFEVPDTRHDGHYLLAIRKYEKDKFEILLHHKKIALKLIKQSMPLFELPVLSQYVGFNSGAVILLYSL</sequence>
<keyword evidence="11" id="KW-1185">Reference proteome</keyword>
<feature type="transmembrane region" description="Helical" evidence="9">
    <location>
        <begin position="12"/>
        <end position="30"/>
    </location>
</feature>
<evidence type="ECO:0000313" key="10">
    <source>
        <dbReference type="EMBL" id="PSL24449.1"/>
    </source>
</evidence>
<feature type="transmembrane region" description="Helical" evidence="9">
    <location>
        <begin position="98"/>
        <end position="116"/>
    </location>
</feature>
<feature type="transmembrane region" description="Helical" evidence="9">
    <location>
        <begin position="69"/>
        <end position="86"/>
    </location>
</feature>
<dbReference type="RefSeq" id="WP_106605010.1">
    <property type="nucleotide sequence ID" value="NZ_PYGK01000015.1"/>
</dbReference>
<dbReference type="EMBL" id="PYGK01000015">
    <property type="protein sequence ID" value="PSL24449.1"/>
    <property type="molecule type" value="Genomic_DNA"/>
</dbReference>
<evidence type="ECO:0000256" key="1">
    <source>
        <dbReference type="ARBA" id="ARBA00004127"/>
    </source>
</evidence>
<feature type="transmembrane region" description="Helical" evidence="9">
    <location>
        <begin position="265"/>
        <end position="290"/>
    </location>
</feature>
<proteinExistence type="predicted"/>
<keyword evidence="3" id="KW-0328">Glycosyltransferase</keyword>
<comment type="subcellular location">
    <subcellularLocation>
        <location evidence="1">Endomembrane system</location>
        <topology evidence="1">Multi-pass membrane protein</topology>
    </subcellularLocation>
    <subcellularLocation>
        <location evidence="2">Endoplasmic reticulum membrane</location>
    </subcellularLocation>
</comment>
<accession>A0A2P8FRW5</accession>
<keyword evidence="4" id="KW-0808">Transferase</keyword>
<keyword evidence="5 9" id="KW-0812">Transmembrane</keyword>
<keyword evidence="8 9" id="KW-0472">Membrane</keyword>
<reference evidence="10 11" key="1">
    <citation type="submission" date="2018-03" db="EMBL/GenBank/DDBJ databases">
        <title>Genomic Encyclopedia of Archaeal and Bacterial Type Strains, Phase II (KMG-II): from individual species to whole genera.</title>
        <authorList>
            <person name="Goeker M."/>
        </authorList>
    </citation>
    <scope>NUCLEOTIDE SEQUENCE [LARGE SCALE GENOMIC DNA]</scope>
    <source>
        <strain evidence="10 11">DSM 18107</strain>
    </source>
</reference>
<feature type="transmembrane region" description="Helical" evidence="9">
    <location>
        <begin position="173"/>
        <end position="200"/>
    </location>
</feature>
<dbReference type="PANTHER" id="PTHR22760">
    <property type="entry name" value="GLYCOSYLTRANSFERASE"/>
    <property type="match status" value="1"/>
</dbReference>
<evidence type="ECO:0000256" key="4">
    <source>
        <dbReference type="ARBA" id="ARBA00022679"/>
    </source>
</evidence>
<evidence type="ECO:0000256" key="5">
    <source>
        <dbReference type="ARBA" id="ARBA00022692"/>
    </source>
</evidence>
<dbReference type="GO" id="GO:0000030">
    <property type="term" value="F:mannosyltransferase activity"/>
    <property type="evidence" value="ECO:0007669"/>
    <property type="project" value="TreeGrafter"/>
</dbReference>
<evidence type="ECO:0000313" key="11">
    <source>
        <dbReference type="Proteomes" id="UP000240978"/>
    </source>
</evidence>
<gene>
    <name evidence="10" type="ORF">CLV42_11536</name>
</gene>
<comment type="caution">
    <text evidence="10">The sequence shown here is derived from an EMBL/GenBank/DDBJ whole genome shotgun (WGS) entry which is preliminary data.</text>
</comment>
<dbReference type="AlphaFoldDB" id="A0A2P8FRW5"/>
<feature type="transmembrane region" description="Helical" evidence="9">
    <location>
        <begin position="318"/>
        <end position="339"/>
    </location>
</feature>
<evidence type="ECO:0000256" key="6">
    <source>
        <dbReference type="ARBA" id="ARBA00022824"/>
    </source>
</evidence>
<feature type="transmembrane region" description="Helical" evidence="9">
    <location>
        <begin position="351"/>
        <end position="373"/>
    </location>
</feature>
<feature type="transmembrane region" description="Helical" evidence="9">
    <location>
        <begin position="128"/>
        <end position="161"/>
    </location>
</feature>
<dbReference type="GO" id="GO:0012505">
    <property type="term" value="C:endomembrane system"/>
    <property type="evidence" value="ECO:0007669"/>
    <property type="project" value="UniProtKB-SubCell"/>
</dbReference>
<keyword evidence="6" id="KW-0256">Endoplasmic reticulum</keyword>
<keyword evidence="7 9" id="KW-1133">Transmembrane helix</keyword>
<protein>
    <submittedName>
        <fullName evidence="10">Phosphatidylinositol glycan class B</fullName>
    </submittedName>
</protein>
<name>A0A2P8FRW5_9BACT</name>
<dbReference type="Pfam" id="PF03901">
    <property type="entry name" value="Glyco_transf_22"/>
    <property type="match status" value="1"/>
</dbReference>
<evidence type="ECO:0000256" key="3">
    <source>
        <dbReference type="ARBA" id="ARBA00022676"/>
    </source>
</evidence>
<feature type="transmembrane region" description="Helical" evidence="9">
    <location>
        <begin position="212"/>
        <end position="234"/>
    </location>
</feature>
<organism evidence="10 11">
    <name type="scientific">Chitinophaga ginsengisoli</name>
    <dbReference type="NCBI Taxonomy" id="363837"/>
    <lineage>
        <taxon>Bacteria</taxon>
        <taxon>Pseudomonadati</taxon>
        <taxon>Bacteroidota</taxon>
        <taxon>Chitinophagia</taxon>
        <taxon>Chitinophagales</taxon>
        <taxon>Chitinophagaceae</taxon>
        <taxon>Chitinophaga</taxon>
    </lineage>
</organism>
<dbReference type="OrthoDB" id="620676at2"/>
<evidence type="ECO:0000256" key="9">
    <source>
        <dbReference type="SAM" id="Phobius"/>
    </source>
</evidence>
<dbReference type="InterPro" id="IPR005599">
    <property type="entry name" value="GPI_mannosylTrfase"/>
</dbReference>
<dbReference type="Proteomes" id="UP000240978">
    <property type="component" value="Unassembled WGS sequence"/>
</dbReference>